<evidence type="ECO:0000256" key="4">
    <source>
        <dbReference type="ARBA" id="ARBA00023040"/>
    </source>
</evidence>
<evidence type="ECO:0000256" key="3">
    <source>
        <dbReference type="ARBA" id="ARBA00022989"/>
    </source>
</evidence>
<evidence type="ECO:0000256" key="7">
    <source>
        <dbReference type="ARBA" id="ARBA00023224"/>
    </source>
</evidence>
<sequence length="433" mass="50005">MLSVSILLLLLIAVDRWLIVCFVPSVRIPRPTLFFFVTLCYIFGLGWAIPMGLRHGVPSRFELSAVDQLIRLTPSGNQNLSEPVPTTVIDGANRTRIDHVPPRYVASLHEDGSLLKALMNFGTCQVDDRFIFRASYRDYQMAVLIFFTVVFTLICFIYGSIFSFVWWHQRRWRSKFTGRQKQDTREVTRSNLRLSSIQEYESGTCHTFQTTPRCPDNDQLNNSFSLKPNVCTCRERNIPLQELLQIPYPNSQRPSRCASHKDQCETLSPENGKSIDPDSEINQPKEGQFIASRELGPQALHENLSSTHMANKTSTHKACWTERKHKLRDSVRNRQNKNRQMKFANRHLRTAIMFILITVTFLVSYLPSLLISNGLIWQVEWETLNGMETGLLTISGQAAYPRIIPSCFMQIYKEWLPNLCFIRNPIDRTVREI</sequence>
<feature type="transmembrane region" description="Helical" evidence="9">
    <location>
        <begin position="6"/>
        <end position="26"/>
    </location>
</feature>
<dbReference type="PROSITE" id="PS00237">
    <property type="entry name" value="G_PROTEIN_RECEP_F1_1"/>
    <property type="match status" value="1"/>
</dbReference>
<keyword evidence="5 9" id="KW-0472">Membrane</keyword>
<feature type="region of interest" description="Disordered" evidence="8">
    <location>
        <begin position="251"/>
        <end position="280"/>
    </location>
</feature>
<dbReference type="Proteomes" id="UP000272942">
    <property type="component" value="Unassembled WGS sequence"/>
</dbReference>
<dbReference type="OrthoDB" id="6117944at2759"/>
<dbReference type="WBParaSite" id="ECPE_0001480301-mRNA-1">
    <property type="protein sequence ID" value="ECPE_0001480301-mRNA-1"/>
    <property type="gene ID" value="ECPE_0001480301"/>
</dbReference>
<dbReference type="Gene3D" id="1.20.1070.10">
    <property type="entry name" value="Rhodopsin 7-helix transmembrane proteins"/>
    <property type="match status" value="2"/>
</dbReference>
<dbReference type="GO" id="GO:0016020">
    <property type="term" value="C:membrane"/>
    <property type="evidence" value="ECO:0007669"/>
    <property type="project" value="UniProtKB-SubCell"/>
</dbReference>
<evidence type="ECO:0000256" key="9">
    <source>
        <dbReference type="SAM" id="Phobius"/>
    </source>
</evidence>
<organism evidence="12">
    <name type="scientific">Echinostoma caproni</name>
    <dbReference type="NCBI Taxonomy" id="27848"/>
    <lineage>
        <taxon>Eukaryota</taxon>
        <taxon>Metazoa</taxon>
        <taxon>Spiralia</taxon>
        <taxon>Lophotrochozoa</taxon>
        <taxon>Platyhelminthes</taxon>
        <taxon>Trematoda</taxon>
        <taxon>Digenea</taxon>
        <taxon>Plagiorchiida</taxon>
        <taxon>Echinostomata</taxon>
        <taxon>Echinostomatoidea</taxon>
        <taxon>Echinostomatidae</taxon>
        <taxon>Echinostoma</taxon>
    </lineage>
</organism>
<evidence type="ECO:0000313" key="11">
    <source>
        <dbReference type="Proteomes" id="UP000272942"/>
    </source>
</evidence>
<dbReference type="SUPFAM" id="SSF81321">
    <property type="entry name" value="Family A G protein-coupled receptor-like"/>
    <property type="match status" value="1"/>
</dbReference>
<dbReference type="PANTHER" id="PTHR24240">
    <property type="entry name" value="OPSIN"/>
    <property type="match status" value="1"/>
</dbReference>
<evidence type="ECO:0000256" key="5">
    <source>
        <dbReference type="ARBA" id="ARBA00023136"/>
    </source>
</evidence>
<name>A0A183B6C8_9TREM</name>
<proteinExistence type="predicted"/>
<dbReference type="InterPro" id="IPR000276">
    <property type="entry name" value="GPCR_Rhodpsn"/>
</dbReference>
<evidence type="ECO:0000256" key="2">
    <source>
        <dbReference type="ARBA" id="ARBA00022692"/>
    </source>
</evidence>
<dbReference type="InterPro" id="IPR050125">
    <property type="entry name" value="GPCR_opsins"/>
</dbReference>
<keyword evidence="11" id="KW-1185">Reference proteome</keyword>
<keyword evidence="7" id="KW-0807">Transducer</keyword>
<feature type="transmembrane region" description="Helical" evidence="9">
    <location>
        <begin position="142"/>
        <end position="167"/>
    </location>
</feature>
<dbReference type="GO" id="GO:0004930">
    <property type="term" value="F:G protein-coupled receptor activity"/>
    <property type="evidence" value="ECO:0007669"/>
    <property type="project" value="UniProtKB-KW"/>
</dbReference>
<dbReference type="EMBL" id="UZAN01058473">
    <property type="protein sequence ID" value="VDP92035.1"/>
    <property type="molecule type" value="Genomic_DNA"/>
</dbReference>
<keyword evidence="2 9" id="KW-0812">Transmembrane</keyword>
<evidence type="ECO:0000256" key="1">
    <source>
        <dbReference type="ARBA" id="ARBA00004141"/>
    </source>
</evidence>
<keyword evidence="4" id="KW-0297">G-protein coupled receptor</keyword>
<gene>
    <name evidence="10" type="ORF">ECPE_LOCUS14763</name>
</gene>
<feature type="transmembrane region" description="Helical" evidence="9">
    <location>
        <begin position="347"/>
        <end position="366"/>
    </location>
</feature>
<dbReference type="AlphaFoldDB" id="A0A183B6C8"/>
<comment type="subcellular location">
    <subcellularLocation>
        <location evidence="1">Membrane</location>
        <topology evidence="1">Multi-pass membrane protein</topology>
    </subcellularLocation>
</comment>
<evidence type="ECO:0000313" key="12">
    <source>
        <dbReference type="WBParaSite" id="ECPE_0001480301-mRNA-1"/>
    </source>
</evidence>
<keyword evidence="6" id="KW-0675">Receptor</keyword>
<feature type="transmembrane region" description="Helical" evidence="9">
    <location>
        <begin position="33"/>
        <end position="53"/>
    </location>
</feature>
<accession>A0A183B6C8</accession>
<evidence type="ECO:0000313" key="10">
    <source>
        <dbReference type="EMBL" id="VDP92035.1"/>
    </source>
</evidence>
<keyword evidence="3 9" id="KW-1133">Transmembrane helix</keyword>
<reference evidence="10 11" key="2">
    <citation type="submission" date="2018-11" db="EMBL/GenBank/DDBJ databases">
        <authorList>
            <consortium name="Pathogen Informatics"/>
        </authorList>
    </citation>
    <scope>NUCLEOTIDE SEQUENCE [LARGE SCALE GENOMIC DNA]</scope>
    <source>
        <strain evidence="10 11">Egypt</strain>
    </source>
</reference>
<evidence type="ECO:0000256" key="8">
    <source>
        <dbReference type="SAM" id="MobiDB-lite"/>
    </source>
</evidence>
<protein>
    <submittedName>
        <fullName evidence="12">G_PROTEIN_RECEP_F1_2 domain-containing protein</fullName>
    </submittedName>
</protein>
<reference evidence="12" key="1">
    <citation type="submission" date="2016-06" db="UniProtKB">
        <authorList>
            <consortium name="WormBaseParasite"/>
        </authorList>
    </citation>
    <scope>IDENTIFICATION</scope>
</reference>
<evidence type="ECO:0000256" key="6">
    <source>
        <dbReference type="ARBA" id="ARBA00023170"/>
    </source>
</evidence>